<protein>
    <submittedName>
        <fullName evidence="1">Putative porin</fullName>
    </submittedName>
</protein>
<proteinExistence type="predicted"/>
<dbReference type="SUPFAM" id="SSF56935">
    <property type="entry name" value="Porins"/>
    <property type="match status" value="1"/>
</dbReference>
<keyword evidence="2" id="KW-1185">Reference proteome</keyword>
<dbReference type="EMBL" id="CP058595">
    <property type="protein sequence ID" value="QLG45945.1"/>
    <property type="molecule type" value="Genomic_DNA"/>
</dbReference>
<accession>A0A7H9ARY3</accession>
<reference evidence="1 2" key="1">
    <citation type="journal article" date="2006" name="Int. J. Syst. Evol. Microbiol.">
        <title>Costertonia aggregata gen. nov., sp. nov., a mesophilic marine bacterium of the family Flavobacteriaceae, isolated from a mature biofilm.</title>
        <authorList>
            <person name="Kwon K.K."/>
            <person name="Lee Y.K."/>
            <person name="Lee H.K."/>
        </authorList>
    </citation>
    <scope>NUCLEOTIDE SEQUENCE [LARGE SCALE GENOMIC DNA]</scope>
    <source>
        <strain evidence="1 2">KCCM 42265</strain>
    </source>
</reference>
<dbReference type="InterPro" id="IPR025631">
    <property type="entry name" value="Porin_10"/>
</dbReference>
<evidence type="ECO:0000313" key="1">
    <source>
        <dbReference type="EMBL" id="QLG45945.1"/>
    </source>
</evidence>
<dbReference type="Pfam" id="PF14121">
    <property type="entry name" value="Porin_10"/>
    <property type="match status" value="1"/>
</dbReference>
<dbReference type="RefSeq" id="WP_179242231.1">
    <property type="nucleotide sequence ID" value="NZ_CP058595.1"/>
</dbReference>
<gene>
    <name evidence="1" type="ORF">HYG79_11485</name>
</gene>
<dbReference type="KEGG" id="cagg:HYG79_11485"/>
<dbReference type="AlphaFoldDB" id="A0A7H9ARY3"/>
<sequence length="668" mass="77380">MKYAWPALFFLFFQLTYSQEDSIPSVDRSVSGPPVKKKIIDSTLIPGKEEGNKQITVSDYKIVSFQRDTISLDTTLVMAKEYKYNYLRKDDFELMPFANVGQPYNSLGMDFEKISLYPKIGAVGKHFKYLEMEDVDYYNVPTPMTELMFKTTFEQGQFLDALLTFNTSKRLNFSVAYTGFRSLGKYRFSQAESGIFRFTSNYETKDGRYSLRAHIVAQDFENQENGGISDKEEQFESGDEDFDDRFAIDVFFTDAESKILGKRYFLDQQYKLIKKKKDSTEKKNTSLAIGHQFSYETKYYQFIQTAQNDYFGNTLAGGIINDKSNLKTMLNQVNVDFSNKTLGRLRGVLSIYNYDYFFNSLLITSQGRIENQLKGEEVQIGGDYQNQIGGFKLNASLRYGVVGDLTNTLINANASYTINDDYSFGFTVHSSSAMPNFNYLLYQSDYVNYNWQNTSSFKNVNTNSLQFTFDTRLFGNISAKYTTIGNYTFFAPDPSNATPEQIEANQENAFLKPFQEGNSVNYLKIKYKNEFRLGKFALNNTIMYQNVSQTNQVLNLPEFVTRNTLYFSDDVFKKAMYLQTGVTLKYFTSYNMDAYNPLLGEFYTQNQEELGAFPMLDFFINAKVRQTRIFLKAEHFNTLFTQPNYYSAPNYPYRDFVIRFGLVWNFFS</sequence>
<dbReference type="Proteomes" id="UP000509302">
    <property type="component" value="Chromosome"/>
</dbReference>
<organism evidence="1 2">
    <name type="scientific">Costertonia aggregata</name>
    <dbReference type="NCBI Taxonomy" id="343403"/>
    <lineage>
        <taxon>Bacteria</taxon>
        <taxon>Pseudomonadati</taxon>
        <taxon>Bacteroidota</taxon>
        <taxon>Flavobacteriia</taxon>
        <taxon>Flavobacteriales</taxon>
        <taxon>Flavobacteriaceae</taxon>
        <taxon>Costertonia</taxon>
    </lineage>
</organism>
<evidence type="ECO:0000313" key="2">
    <source>
        <dbReference type="Proteomes" id="UP000509302"/>
    </source>
</evidence>
<name>A0A7H9ARY3_9FLAO</name>